<organism evidence="8 9">
    <name type="scientific">Dictyoglomus turgidum (strain DSM 6724 / Z-1310)</name>
    <dbReference type="NCBI Taxonomy" id="515635"/>
    <lineage>
        <taxon>Bacteria</taxon>
        <taxon>Pseudomonadati</taxon>
        <taxon>Dictyoglomota</taxon>
        <taxon>Dictyoglomia</taxon>
        <taxon>Dictyoglomales</taxon>
        <taxon>Dictyoglomaceae</taxon>
        <taxon>Dictyoglomus</taxon>
    </lineage>
</organism>
<evidence type="ECO:0000259" key="7">
    <source>
        <dbReference type="Pfam" id="PF00294"/>
    </source>
</evidence>
<evidence type="ECO:0000256" key="4">
    <source>
        <dbReference type="ARBA" id="ARBA00022777"/>
    </source>
</evidence>
<dbReference type="FunFam" id="3.40.1190.20:FF:000001">
    <property type="entry name" value="Phosphofructokinase"/>
    <property type="match status" value="1"/>
</dbReference>
<dbReference type="HOGENOM" id="CLU_050013_0_2_0"/>
<gene>
    <name evidence="8" type="ordered locus">Dtur_0866</name>
</gene>
<dbReference type="InterPro" id="IPR011611">
    <property type="entry name" value="PfkB_dom"/>
</dbReference>
<dbReference type="OrthoDB" id="9801219at2"/>
<evidence type="ECO:0000313" key="8">
    <source>
        <dbReference type="EMBL" id="ACK42147.1"/>
    </source>
</evidence>
<dbReference type="GO" id="GO:0005829">
    <property type="term" value="C:cytosol"/>
    <property type="evidence" value="ECO:0000318"/>
    <property type="project" value="GO_Central"/>
</dbReference>
<keyword evidence="4" id="KW-0418">Kinase</keyword>
<evidence type="ECO:0000256" key="5">
    <source>
        <dbReference type="ARBA" id="ARBA00022840"/>
    </source>
</evidence>
<name>B8E064_DICTD</name>
<evidence type="ECO:0000313" key="9">
    <source>
        <dbReference type="Proteomes" id="UP000007719"/>
    </source>
</evidence>
<dbReference type="SUPFAM" id="SSF53613">
    <property type="entry name" value="Ribokinase-like"/>
    <property type="match status" value="1"/>
</dbReference>
<comment type="similarity">
    <text evidence="1">Belongs to the carbohydrate kinase PfkB family.</text>
</comment>
<evidence type="ECO:0000256" key="1">
    <source>
        <dbReference type="ARBA" id="ARBA00010688"/>
    </source>
</evidence>
<dbReference type="PATRIC" id="fig|515635.4.peg.904"/>
<dbReference type="STRING" id="515635.Dtur_0866"/>
<dbReference type="Proteomes" id="UP000007719">
    <property type="component" value="Chromosome"/>
</dbReference>
<dbReference type="InterPro" id="IPR002173">
    <property type="entry name" value="Carboh/pur_kinase_PfkB_CS"/>
</dbReference>
<dbReference type="KEGG" id="dtu:Dtur_0866"/>
<keyword evidence="2 6" id="KW-0808">Transferase</keyword>
<dbReference type="CDD" id="cd01164">
    <property type="entry name" value="FruK_PfkB_like"/>
    <property type="match status" value="1"/>
</dbReference>
<sequence length="310" mass="35162">MILIVNINPSLDVIFYTKGFHKSKVNRSYKEEIVPGGKGINVAKTLKAFGEEVKVIGFCGGSTGIILKEELKKRNIDYELVEIKGKTRFAIGIKEDKKKEFTVLNGSGDKINEEEWNSFFKIFKENLENAKIVIISGSIPPETPTEIYALMLKEIKNPKILRVLDARDNVLKEALKESPDIVKPNKEEMENLLSKKLKNKNDYIYAIRYLRSFNIKYPLISLSKKGALIGIEEGIYKATLPPNDGIQWGTGDSFLAGFIFGLKNYQDPFEAIKLACASGYVKTKYPEIIDKQQIKEIFILKDKVKVKRLC</sequence>
<accession>B8E064</accession>
<dbReference type="PIRSF" id="PIRSF000535">
    <property type="entry name" value="1PFK/6PFK/LacC"/>
    <property type="match status" value="1"/>
</dbReference>
<dbReference type="GO" id="GO:0008443">
    <property type="term" value="F:phosphofructokinase activity"/>
    <property type="evidence" value="ECO:0000318"/>
    <property type="project" value="GO_Central"/>
</dbReference>
<dbReference type="PROSITE" id="PS00583">
    <property type="entry name" value="PFKB_KINASES_1"/>
    <property type="match status" value="1"/>
</dbReference>
<reference evidence="9" key="1">
    <citation type="journal article" date="2016" name="Front. Microbiol.">
        <title>The complete genome sequence of hyperthermophile Dictyoglomus turgidum DSM 6724 reveals a specialized carbohydrate fermentor.</title>
        <authorList>
            <person name="Brumm P.J."/>
            <person name="Gowda K."/>
            <person name="Robb F.T."/>
            <person name="Mead D.A."/>
        </authorList>
    </citation>
    <scope>NUCLEOTIDE SEQUENCE [LARGE SCALE GENOMIC DNA]</scope>
    <source>
        <strain evidence="9">DSM 6724 / Z-1310</strain>
    </source>
</reference>
<dbReference type="GO" id="GO:0044281">
    <property type="term" value="P:small molecule metabolic process"/>
    <property type="evidence" value="ECO:0007669"/>
    <property type="project" value="UniProtKB-ARBA"/>
</dbReference>
<evidence type="ECO:0000256" key="2">
    <source>
        <dbReference type="ARBA" id="ARBA00022679"/>
    </source>
</evidence>
<keyword evidence="5" id="KW-0067">ATP-binding</keyword>
<dbReference type="EnsemblBacteria" id="ACK42147">
    <property type="protein sequence ID" value="ACK42147"/>
    <property type="gene ID" value="Dtur_0866"/>
</dbReference>
<dbReference type="NCBIfam" id="TIGR03168">
    <property type="entry name" value="1-PFK"/>
    <property type="match status" value="1"/>
</dbReference>
<evidence type="ECO:0000256" key="6">
    <source>
        <dbReference type="PIRNR" id="PIRNR000535"/>
    </source>
</evidence>
<protein>
    <submittedName>
        <fullName evidence="8">1-phosphofructokinase</fullName>
    </submittedName>
</protein>
<dbReference type="FunCoup" id="B8E064">
    <property type="interactions" value="14"/>
</dbReference>
<dbReference type="InterPro" id="IPR029056">
    <property type="entry name" value="Ribokinase-like"/>
</dbReference>
<dbReference type="eggNOG" id="COG1105">
    <property type="taxonomic scope" value="Bacteria"/>
</dbReference>
<dbReference type="InterPro" id="IPR017583">
    <property type="entry name" value="Tagatose/fructose_Pkinase"/>
</dbReference>
<dbReference type="Pfam" id="PF00294">
    <property type="entry name" value="PfkB"/>
    <property type="match status" value="1"/>
</dbReference>
<proteinExistence type="inferred from homology"/>
<keyword evidence="9" id="KW-1185">Reference proteome</keyword>
<dbReference type="EMBL" id="CP001251">
    <property type="protein sequence ID" value="ACK42147.1"/>
    <property type="molecule type" value="Genomic_DNA"/>
</dbReference>
<dbReference type="AlphaFoldDB" id="B8E064"/>
<dbReference type="Gene3D" id="3.40.1190.20">
    <property type="match status" value="1"/>
</dbReference>
<dbReference type="InParanoid" id="B8E064"/>
<dbReference type="PANTHER" id="PTHR46566:SF1">
    <property type="entry name" value="1-PHOSPHOFRUCTOKINASE"/>
    <property type="match status" value="1"/>
</dbReference>
<keyword evidence="3" id="KW-0547">Nucleotide-binding</keyword>
<dbReference type="GO" id="GO:0016052">
    <property type="term" value="P:carbohydrate catabolic process"/>
    <property type="evidence" value="ECO:0007669"/>
    <property type="project" value="UniProtKB-ARBA"/>
</dbReference>
<dbReference type="GO" id="GO:0005524">
    <property type="term" value="F:ATP binding"/>
    <property type="evidence" value="ECO:0007669"/>
    <property type="project" value="UniProtKB-KW"/>
</dbReference>
<dbReference type="RefSeq" id="WP_012583231.1">
    <property type="nucleotide sequence ID" value="NC_011661.1"/>
</dbReference>
<dbReference type="PANTHER" id="PTHR46566">
    <property type="entry name" value="1-PHOSPHOFRUCTOKINASE-RELATED"/>
    <property type="match status" value="1"/>
</dbReference>
<feature type="domain" description="Carbohydrate kinase PfkB" evidence="7">
    <location>
        <begin position="11"/>
        <end position="286"/>
    </location>
</feature>
<evidence type="ECO:0000256" key="3">
    <source>
        <dbReference type="ARBA" id="ARBA00022741"/>
    </source>
</evidence>